<evidence type="ECO:0000259" key="7">
    <source>
        <dbReference type="PROSITE" id="PS51462"/>
    </source>
</evidence>
<sequence>MKDLSMAVVVKRDKVLIQQRYRRNKGMVFEFPGGSVDHGESGEEAAIRELWEETGLSNLKLLGSHQFQNEFGGDIHYVVLAALDDSIPKITDENRQQTFYWFKPNEIPLVDFYRADVEFIGKYLAKYT</sequence>
<dbReference type="STRING" id="861298.SAMN04488136_12615"/>
<gene>
    <name evidence="8" type="ORF">SAMN04488136_12615</name>
</gene>
<dbReference type="Pfam" id="PF00293">
    <property type="entry name" value="NUDIX"/>
    <property type="match status" value="1"/>
</dbReference>
<reference evidence="8 9" key="1">
    <citation type="submission" date="2016-10" db="EMBL/GenBank/DDBJ databases">
        <authorList>
            <person name="de Groot N.N."/>
        </authorList>
    </citation>
    <scope>NUCLEOTIDE SEQUENCE [LARGE SCALE GENOMIC DNA]</scope>
    <source>
        <strain evidence="8 9">CGMCC 1.10228</strain>
    </source>
</reference>
<keyword evidence="4 6" id="KW-0378">Hydrolase</keyword>
<dbReference type="RefSeq" id="WP_093277265.1">
    <property type="nucleotide sequence ID" value="NZ_FNDD01000026.1"/>
</dbReference>
<dbReference type="InterPro" id="IPR020476">
    <property type="entry name" value="Nudix_hydrolase"/>
</dbReference>
<proteinExistence type="inferred from homology"/>
<dbReference type="PROSITE" id="PS00893">
    <property type="entry name" value="NUDIX_BOX"/>
    <property type="match status" value="1"/>
</dbReference>
<evidence type="ECO:0000313" key="9">
    <source>
        <dbReference type="Proteomes" id="UP000198854"/>
    </source>
</evidence>
<dbReference type="AlphaFoldDB" id="A0A1G8ERB7"/>
<dbReference type="GO" id="GO:0005737">
    <property type="term" value="C:cytoplasm"/>
    <property type="evidence" value="ECO:0007669"/>
    <property type="project" value="TreeGrafter"/>
</dbReference>
<dbReference type="PANTHER" id="PTHR43758:SF8">
    <property type="entry name" value="8-OXO-DGTP DIPHOSPHATASE YTKD-RELATED"/>
    <property type="match status" value="1"/>
</dbReference>
<dbReference type="EMBL" id="FNDD01000026">
    <property type="protein sequence ID" value="SDH72279.1"/>
    <property type="molecule type" value="Genomic_DNA"/>
</dbReference>
<dbReference type="PRINTS" id="PR00502">
    <property type="entry name" value="NUDIXFAMILY"/>
</dbReference>
<keyword evidence="5" id="KW-0460">Magnesium</keyword>
<dbReference type="Gene3D" id="3.90.79.10">
    <property type="entry name" value="Nucleoside Triphosphate Pyrophosphohydrolase"/>
    <property type="match status" value="1"/>
</dbReference>
<evidence type="ECO:0000256" key="4">
    <source>
        <dbReference type="ARBA" id="ARBA00022801"/>
    </source>
</evidence>
<evidence type="ECO:0000313" key="8">
    <source>
        <dbReference type="EMBL" id="SDH72279.1"/>
    </source>
</evidence>
<evidence type="ECO:0000256" key="5">
    <source>
        <dbReference type="ARBA" id="ARBA00022842"/>
    </source>
</evidence>
<evidence type="ECO:0000256" key="6">
    <source>
        <dbReference type="RuleBase" id="RU003476"/>
    </source>
</evidence>
<keyword evidence="9" id="KW-1185">Reference proteome</keyword>
<dbReference type="GO" id="GO:0016818">
    <property type="term" value="F:hydrolase activity, acting on acid anhydrides, in phosphorus-containing anhydrides"/>
    <property type="evidence" value="ECO:0007669"/>
    <property type="project" value="TreeGrafter"/>
</dbReference>
<evidence type="ECO:0000256" key="3">
    <source>
        <dbReference type="ARBA" id="ARBA00022723"/>
    </source>
</evidence>
<dbReference type="GO" id="GO:0046872">
    <property type="term" value="F:metal ion binding"/>
    <property type="evidence" value="ECO:0007669"/>
    <property type="project" value="UniProtKB-KW"/>
</dbReference>
<protein>
    <submittedName>
        <fullName evidence="8">ADP-ribose pyrophosphatase YjhB, NUDIX family</fullName>
    </submittedName>
</protein>
<dbReference type="OrthoDB" id="9791228at2"/>
<dbReference type="InterPro" id="IPR000086">
    <property type="entry name" value="NUDIX_hydrolase_dom"/>
</dbReference>
<dbReference type="Proteomes" id="UP000198854">
    <property type="component" value="Unassembled WGS sequence"/>
</dbReference>
<dbReference type="PROSITE" id="PS51462">
    <property type="entry name" value="NUDIX"/>
    <property type="match status" value="1"/>
</dbReference>
<feature type="domain" description="Nudix hydrolase" evidence="7">
    <location>
        <begin position="1"/>
        <end position="123"/>
    </location>
</feature>
<keyword evidence="3" id="KW-0479">Metal-binding</keyword>
<comment type="cofactor">
    <cofactor evidence="1">
        <name>Mg(2+)</name>
        <dbReference type="ChEBI" id="CHEBI:18420"/>
    </cofactor>
</comment>
<accession>A0A1G8ERB7</accession>
<evidence type="ECO:0000256" key="2">
    <source>
        <dbReference type="ARBA" id="ARBA00005582"/>
    </source>
</evidence>
<dbReference type="CDD" id="cd02883">
    <property type="entry name" value="NUDIX_Hydrolase"/>
    <property type="match status" value="1"/>
</dbReference>
<name>A0A1G8ERB7_9VIBR</name>
<dbReference type="PANTHER" id="PTHR43758">
    <property type="entry name" value="7,8-DIHYDRO-8-OXOGUANINE TRIPHOSPHATASE"/>
    <property type="match status" value="1"/>
</dbReference>
<organism evidence="8 9">
    <name type="scientific">Vibrio xiamenensis</name>
    <dbReference type="NCBI Taxonomy" id="861298"/>
    <lineage>
        <taxon>Bacteria</taxon>
        <taxon>Pseudomonadati</taxon>
        <taxon>Pseudomonadota</taxon>
        <taxon>Gammaproteobacteria</taxon>
        <taxon>Vibrionales</taxon>
        <taxon>Vibrionaceae</taxon>
        <taxon>Vibrio</taxon>
    </lineage>
</organism>
<evidence type="ECO:0000256" key="1">
    <source>
        <dbReference type="ARBA" id="ARBA00001946"/>
    </source>
</evidence>
<comment type="similarity">
    <text evidence="2 6">Belongs to the Nudix hydrolase family.</text>
</comment>
<dbReference type="InterPro" id="IPR015797">
    <property type="entry name" value="NUDIX_hydrolase-like_dom_sf"/>
</dbReference>
<dbReference type="SUPFAM" id="SSF55811">
    <property type="entry name" value="Nudix"/>
    <property type="match status" value="1"/>
</dbReference>
<dbReference type="InterPro" id="IPR020084">
    <property type="entry name" value="NUDIX_hydrolase_CS"/>
</dbReference>